<comment type="caution">
    <text evidence="4">The sequence shown here is derived from an EMBL/GenBank/DDBJ whole genome shotgun (WGS) entry which is preliminary data.</text>
</comment>
<dbReference type="OrthoDB" id="9803050at2"/>
<dbReference type="Gene3D" id="2.170.130.10">
    <property type="entry name" value="TonB-dependent receptor, plug domain"/>
    <property type="match status" value="1"/>
</dbReference>
<dbReference type="SUPFAM" id="SSF49464">
    <property type="entry name" value="Carboxypeptidase regulatory domain-like"/>
    <property type="match status" value="1"/>
</dbReference>
<dbReference type="Proteomes" id="UP000245533">
    <property type="component" value="Unassembled WGS sequence"/>
</dbReference>
<sequence>MTTKPEFRGWAVYLLIFFVLLPSSAYSQSNGSPDPAPLKKILISIQEETGYYFLYRESQVAGITLDFSTSGDTTDILNRLTSRLKEQNIDAVVDDDRKQVLLVRFHSESNRSRSVSINGQVVDASTGERLPFATVSWQIDGNLKGVTTNTSGIFNIRERSPGDSLTLTVSYLGFEKRTLTVKPAETPIVNDLTVRLSPTSYTGKEIVISGFTGYNPSDSLLSGLLDAARFSPLGEANSIRALQSLPAVSKSAAINNGLNIRGSTPDGFRVLLDGMSIFNQSHLFGLLDSFNPDAIQSAGFYYGVSPAQIDTPTGGTLNLITRTGSMNQTEISAGISNTSINGTLNGPLGNRGSWLLSARTSYLDQISWFNNPELIRWGLNIERPRKVPGDQPDFTNDVVEPGDQSAHFYDLHGKLYLEGKQADRLILSGYFGGNNISQTAQRQTRSLSADSRFVLEDIESRNEWFNALASMRYERELSRSLFSSTLLGLSAYTTDFGKDDFIYSRISDSGGSESVLVFAYPFLNRSAMNEFRMHQDVQLNLTNLTLNIGANWNYYYAEYSEQSFDRPSYSSETGAHLADFYLQNRWKPFSFLELQAGIRTHYYTLGKDFYYAPRGKLTLLPVSQLKLYAGYSRNIQFLHKVTLQNNTTADVWTLSTANQPPAASDQYLAGFSFTPASWFYLQAEAYLKEYENLRSHELNTRSLANTFSETPWFYQNNGEARGIELLLRNSLNRLRLTHTYVLSEMTFTNPFLLEGEPFFADWDRTHTYTATAEYSVNNGPNLYFSWLMMSGAPNKLYTFGSDTTTRRLDSYRRLDAGISYAVTAGNTNIKAEITLYNLLDNDNVWYRDYAFNFDDTQPVPRLSPIPVDVLDLGFQPSFKISVSF</sequence>
<evidence type="ECO:0000313" key="5">
    <source>
        <dbReference type="Proteomes" id="UP000245533"/>
    </source>
</evidence>
<gene>
    <name evidence="4" type="ORF">DDZ15_10225</name>
</gene>
<dbReference type="InterPro" id="IPR008969">
    <property type="entry name" value="CarboxyPept-like_regulatory"/>
</dbReference>
<protein>
    <submittedName>
        <fullName evidence="4">Uncharacterized protein</fullName>
    </submittedName>
</protein>
<dbReference type="Pfam" id="PF13715">
    <property type="entry name" value="CarbopepD_reg_2"/>
    <property type="match status" value="1"/>
</dbReference>
<name>A0A316TV07_9BACT</name>
<dbReference type="InterPro" id="IPR036942">
    <property type="entry name" value="Beta-barrel_TonB_sf"/>
</dbReference>
<keyword evidence="3" id="KW-0998">Cell outer membrane</keyword>
<dbReference type="AlphaFoldDB" id="A0A316TV07"/>
<keyword evidence="5" id="KW-1185">Reference proteome</keyword>
<evidence type="ECO:0000256" key="2">
    <source>
        <dbReference type="ARBA" id="ARBA00023136"/>
    </source>
</evidence>
<evidence type="ECO:0000313" key="4">
    <source>
        <dbReference type="EMBL" id="PWN06202.1"/>
    </source>
</evidence>
<dbReference type="GO" id="GO:0009279">
    <property type="term" value="C:cell outer membrane"/>
    <property type="evidence" value="ECO:0007669"/>
    <property type="project" value="UniProtKB-SubCell"/>
</dbReference>
<evidence type="ECO:0000256" key="3">
    <source>
        <dbReference type="ARBA" id="ARBA00023237"/>
    </source>
</evidence>
<dbReference type="Gene3D" id="2.40.170.20">
    <property type="entry name" value="TonB-dependent receptor, beta-barrel domain"/>
    <property type="match status" value="1"/>
</dbReference>
<reference evidence="4 5" key="1">
    <citation type="submission" date="2018-05" db="EMBL/GenBank/DDBJ databases">
        <title>Rhodohalobacter halophilus gen. nov., sp. nov., a moderately halophilic member of the family Balneolaceae.</title>
        <authorList>
            <person name="Liu Z.-W."/>
        </authorList>
    </citation>
    <scope>NUCLEOTIDE SEQUENCE [LARGE SCALE GENOMIC DNA]</scope>
    <source>
        <strain evidence="4 5">8A47</strain>
    </source>
</reference>
<organism evidence="4 5">
    <name type="scientific">Rhodohalobacter mucosus</name>
    <dbReference type="NCBI Taxonomy" id="2079485"/>
    <lineage>
        <taxon>Bacteria</taxon>
        <taxon>Pseudomonadati</taxon>
        <taxon>Balneolota</taxon>
        <taxon>Balneolia</taxon>
        <taxon>Balneolales</taxon>
        <taxon>Balneolaceae</taxon>
        <taxon>Rhodohalobacter</taxon>
    </lineage>
</organism>
<comment type="subcellular location">
    <subcellularLocation>
        <location evidence="1">Cell outer membrane</location>
    </subcellularLocation>
</comment>
<accession>A0A316TV07</accession>
<dbReference type="InterPro" id="IPR037066">
    <property type="entry name" value="Plug_dom_sf"/>
</dbReference>
<proteinExistence type="predicted"/>
<evidence type="ECO:0000256" key="1">
    <source>
        <dbReference type="ARBA" id="ARBA00004442"/>
    </source>
</evidence>
<dbReference type="RefSeq" id="WP_109646995.1">
    <property type="nucleotide sequence ID" value="NZ_QGGB01000007.1"/>
</dbReference>
<keyword evidence="2" id="KW-0472">Membrane</keyword>
<dbReference type="EMBL" id="QGGB01000007">
    <property type="protein sequence ID" value="PWN06202.1"/>
    <property type="molecule type" value="Genomic_DNA"/>
</dbReference>
<dbReference type="SUPFAM" id="SSF56935">
    <property type="entry name" value="Porins"/>
    <property type="match status" value="1"/>
</dbReference>
<dbReference type="Gene3D" id="2.60.40.1120">
    <property type="entry name" value="Carboxypeptidase-like, regulatory domain"/>
    <property type="match status" value="1"/>
</dbReference>